<keyword evidence="2" id="KW-1185">Reference proteome</keyword>
<protein>
    <submittedName>
        <fullName evidence="1">Uncharacterized protein</fullName>
    </submittedName>
</protein>
<dbReference type="Proteomes" id="UP001153334">
    <property type="component" value="Unassembled WGS sequence"/>
</dbReference>
<proteinExistence type="predicted"/>
<gene>
    <name evidence="1" type="ORF">ONZ43_g6824</name>
</gene>
<comment type="caution">
    <text evidence="1">The sequence shown here is derived from an EMBL/GenBank/DDBJ whole genome shotgun (WGS) entry which is preliminary data.</text>
</comment>
<sequence>MQSRPSIEGTVVPGTTDENVEGKQQKPKTLPCKFCDKRFRDLLVRHEKLVHLNEGSNKDGNRPRKPSTAGAATQPPLPGENHVDSEMMGMPRPHPQHYHSDSISSSMAVPALQPDPRMPTRAGACNLDLLSDAATQIASANEVSSLQPMITDLPQPSNSIPRIKSYDDAMPYGDRGRESDTGPMSMGLPGQTSLSSAFDDYNLFMDEFATSSHFLPQVFEPDQGVGLWPRGALSKPSSQFPSRFPSLAPDPREPTDGAHRMHDEPNKTAPMRVSAMDHTVIKNRLDEFSTVLPNDFVFPSRHTLTRFLEGYVSGFHDHLPILHLPSLVPADMAPELLLAILAVGAQYRFESHRSNALCSPNTPQSRMETIQALVLLFAVGLWGAKAILHEAMSLQSLLALLVREEGFLSESTQTADWDAWHIFLLKQTSFTSVSSFEAPRGLRPDDVEECLQALRIWQMSFEQHQARVAEVNPQGAPDSFPGGPVAYNSTALWRLASIRLYTDLSPSRTLETRDAGQIAQAFYDAPYLIRSTRSNRAVLQAIHALSMLVKLGVNYVARRKSSEWSMQHSLCNLECAVLLSKWLLTLASIGPTDAPPSPDERSLLEMLRHMLDETEFAVPIDPSLSGGGPGHPSSNMDMTINDSNKLRQLAAAVIRLWAETFKGSHIFDIVKVIGIGLEGYADLLEKPRDRTPLGRIGANSRLA</sequence>
<evidence type="ECO:0000313" key="1">
    <source>
        <dbReference type="EMBL" id="KAJ8107154.1"/>
    </source>
</evidence>
<evidence type="ECO:0000313" key="2">
    <source>
        <dbReference type="Proteomes" id="UP001153334"/>
    </source>
</evidence>
<name>A0ACC2HW30_9PEZI</name>
<dbReference type="EMBL" id="JAPESX010002609">
    <property type="protein sequence ID" value="KAJ8107154.1"/>
    <property type="molecule type" value="Genomic_DNA"/>
</dbReference>
<accession>A0ACC2HW30</accession>
<reference evidence="1" key="1">
    <citation type="submission" date="2022-11" db="EMBL/GenBank/DDBJ databases">
        <title>Genome Sequence of Nemania bipapillata.</title>
        <authorList>
            <person name="Buettner E."/>
        </authorList>
    </citation>
    <scope>NUCLEOTIDE SEQUENCE</scope>
    <source>
        <strain evidence="1">CP14</strain>
    </source>
</reference>
<organism evidence="1 2">
    <name type="scientific">Nemania bipapillata</name>
    <dbReference type="NCBI Taxonomy" id="110536"/>
    <lineage>
        <taxon>Eukaryota</taxon>
        <taxon>Fungi</taxon>
        <taxon>Dikarya</taxon>
        <taxon>Ascomycota</taxon>
        <taxon>Pezizomycotina</taxon>
        <taxon>Sordariomycetes</taxon>
        <taxon>Xylariomycetidae</taxon>
        <taxon>Xylariales</taxon>
        <taxon>Xylariaceae</taxon>
        <taxon>Nemania</taxon>
    </lineage>
</organism>